<evidence type="ECO:0000313" key="5">
    <source>
        <dbReference type="Proteomes" id="UP000179069"/>
    </source>
</evidence>
<keyword evidence="2" id="KW-1133">Transmembrane helix</keyword>
<dbReference type="SUPFAM" id="SSF49899">
    <property type="entry name" value="Concanavalin A-like lectins/glucanases"/>
    <property type="match status" value="1"/>
</dbReference>
<protein>
    <recommendedName>
        <fullName evidence="3">DUF2341 domain-containing protein</fullName>
    </recommendedName>
</protein>
<feature type="transmembrane region" description="Helical" evidence="2">
    <location>
        <begin position="75"/>
        <end position="96"/>
    </location>
</feature>
<evidence type="ECO:0000313" key="4">
    <source>
        <dbReference type="EMBL" id="OGY16723.1"/>
    </source>
</evidence>
<dbReference type="EMBL" id="MHCI01000011">
    <property type="protein sequence ID" value="OGY16723.1"/>
    <property type="molecule type" value="Genomic_DNA"/>
</dbReference>
<name>A0A1G1VMY6_9BACT</name>
<feature type="transmembrane region" description="Helical" evidence="2">
    <location>
        <begin position="108"/>
        <end position="128"/>
    </location>
</feature>
<proteinExistence type="predicted"/>
<dbReference type="Gene3D" id="2.60.120.200">
    <property type="match status" value="1"/>
</dbReference>
<comment type="caution">
    <text evidence="4">The sequence shown here is derived from an EMBL/GenBank/DDBJ whole genome shotgun (WGS) entry which is preliminary data.</text>
</comment>
<accession>A0A1G1VMY6</accession>
<dbReference type="InterPro" id="IPR018765">
    <property type="entry name" value="DUF2341"/>
</dbReference>
<dbReference type="Pfam" id="PF13385">
    <property type="entry name" value="Laminin_G_3"/>
    <property type="match status" value="1"/>
</dbReference>
<feature type="transmembrane region" description="Helical" evidence="2">
    <location>
        <begin position="46"/>
        <end position="63"/>
    </location>
</feature>
<evidence type="ECO:0000256" key="1">
    <source>
        <dbReference type="SAM" id="MobiDB-lite"/>
    </source>
</evidence>
<dbReference type="Pfam" id="PF10102">
    <property type="entry name" value="DUF2341"/>
    <property type="match status" value="1"/>
</dbReference>
<feature type="transmembrane region" description="Helical" evidence="2">
    <location>
        <begin position="246"/>
        <end position="264"/>
    </location>
</feature>
<evidence type="ECO:0000259" key="3">
    <source>
        <dbReference type="Pfam" id="PF10102"/>
    </source>
</evidence>
<dbReference type="Proteomes" id="UP000179069">
    <property type="component" value="Unassembled WGS sequence"/>
</dbReference>
<reference evidence="4 5" key="1">
    <citation type="journal article" date="2016" name="Nat. Commun.">
        <title>Thousands of microbial genomes shed light on interconnected biogeochemical processes in an aquifer system.</title>
        <authorList>
            <person name="Anantharaman K."/>
            <person name="Brown C.T."/>
            <person name="Hug L.A."/>
            <person name="Sharon I."/>
            <person name="Castelle C.J."/>
            <person name="Probst A.J."/>
            <person name="Thomas B.C."/>
            <person name="Singh A."/>
            <person name="Wilkins M.J."/>
            <person name="Karaoz U."/>
            <person name="Brodie E.L."/>
            <person name="Williams K.H."/>
            <person name="Hubbard S.S."/>
            <person name="Banfield J.F."/>
        </authorList>
    </citation>
    <scope>NUCLEOTIDE SEQUENCE [LARGE SCALE GENOMIC DNA]</scope>
</reference>
<organism evidence="4 5">
    <name type="scientific">Candidatus Chisholmbacteria bacterium RIFCSPHIGHO2_01_FULL_49_18</name>
    <dbReference type="NCBI Taxonomy" id="1797590"/>
    <lineage>
        <taxon>Bacteria</taxon>
        <taxon>Candidatus Chisholmiibacteriota</taxon>
    </lineage>
</organism>
<sequence>MNNGLNSHDSSFMIHDSKDSQKQGRVWRSSPLSLSEKLEFLYLSPYYLQAAFFLLGTICWLLSETVYRARLPFWTNVWGWSLVLTNLISLPLMNMVGLFLEEAEEKDFAGILSFVLLTYILIPFQAYASVKGFIEREEGPWFRTPKTGRITDVLTRGRFYRFIRGIFPRLQPDMRRAAIGGQAGHASEAARGIAARVPASPASLGGIASLSRSGWPFGIQPLTIQFPPRTISVFGLHQRRRIGRSFLVGLLISTVLLNYLSYFAPNPVYAYTAAWYNQDWGYRKPIIIDDAQVIGTADLSYFPVLINRTDTDWKDTGNGGHVGQSDGGDILFTSSNGTSKLDHEIEEYTASSGELVAWVEVPTLDYNDDTILYIYYGNASVADQWNITGTWDDGGSNYFKGVWHFGESSGTNAEDSTSSGFDGTAQDANSGNGDGDTPPPVTAGNFGNARSYDGTDDLVNVGDQAGLELTTFTLEAWVYRTGSCGTFINCNIISKGQSGNTGFAFRVHGDDSYKGSISLRDSLQTLVGTTILSVDTWYHIVATINGSTVIIYLDGASENSASQTVTPTYGTEVVKIGNANNNSDLPWQGKIDEVRISSIDRDANWISTQFNNQDAPSTFYSVGSEDSGNPGIEQQINIIDQEYSTANTTAQPTDNSLGLVNWDADDYNGEAVYFEAVIRCVSCTGGGNLEADATLYTEAGSAVTGGTVSTTSTSYARVRSSAITANLVDGTDYTVRLARDATTGGTAYVKAARLIIVQSDATMLTNTAHHVEIGNEDQMFGARVQRGPVTFGASSTATATLGQTVDTTRSFILCSKTSDANDAPDDMTAMCQLTDGDTVTFTRTSTTGTPTFHYEVIEYDNIKVQTDSVSFGTTDTTINYGTGDGLEAVDLEKTFVFYSAYGGGTSQNDNADVHLYAQLTSSTNVSFTRSQTGTAVTAAFSVVEFLDDTYVEQVAGLTIANTATTDDSNALARQVAVDRSFVVGHGGGSSTGDLGMDSNTHVLELIDDGSDGDYDDVRATRIGTTAAGDLPIGAWVIELPENGTNVQPISATNWSACGTTITLGEPVDLNRSFVWGLTSDDGGGQDYQRAYVDYYLTDEDTVSLDCVVATNNDQFRGYVVQLPDWRDVTDPKIYTFDSTKFSGTLAANFEGTLRSSESTASASLRLYNITDSETVTSSTVTVSGTTWDRQVSSSLTIGASAGNLKSGDEYIAQLSYESGVETQSANAKLVLTQSDVGGLTSMEIIHTYVNTLTTDTDSTYTEQDFDNQYDDSHFAGGTYTFRHECTLKSSAGTGYCDMYNGSAQITNSEITTDGTDDNDYDRIRGGSNLTGMPVSATNIDARLRNSAASGNTTSVSNSWLIITVTSLQIPERLLFAVPLVLLLPYLMKRRKRLANRSNWRTDGNVKLDLAGLSLRT</sequence>
<evidence type="ECO:0000256" key="2">
    <source>
        <dbReference type="SAM" id="Phobius"/>
    </source>
</evidence>
<feature type="region of interest" description="Disordered" evidence="1">
    <location>
        <begin position="410"/>
        <end position="444"/>
    </location>
</feature>
<dbReference type="InterPro" id="IPR013320">
    <property type="entry name" value="ConA-like_dom_sf"/>
</dbReference>
<feature type="compositionally biased region" description="Polar residues" evidence="1">
    <location>
        <begin position="410"/>
        <end position="431"/>
    </location>
</feature>
<keyword evidence="2" id="KW-0812">Transmembrane</keyword>
<keyword evidence="2" id="KW-0472">Membrane</keyword>
<gene>
    <name evidence="4" type="ORF">A2785_01105</name>
</gene>
<feature type="domain" description="DUF2341" evidence="3">
    <location>
        <begin position="326"/>
        <end position="412"/>
    </location>
</feature>